<keyword evidence="2" id="KW-1185">Reference proteome</keyword>
<name>A0A7W9T1C4_9BACT</name>
<protein>
    <submittedName>
        <fullName evidence="1">Uncharacterized protein</fullName>
    </submittedName>
</protein>
<evidence type="ECO:0000313" key="1">
    <source>
        <dbReference type="EMBL" id="MBB6059791.1"/>
    </source>
</evidence>
<dbReference type="Proteomes" id="UP000532746">
    <property type="component" value="Unassembled WGS sequence"/>
</dbReference>
<sequence length="109" mass="12681">MNHSLPVSQLQRLRDQLPSLRQDHPHDQQQLQQAIQFFIDEIFSLPYGRFLHLDGPALRQQFAYLDTLHQQLLQGRLHLSQPADWQLLISQMLLVLDKVLAAEAKHRAG</sequence>
<proteinExistence type="predicted"/>
<evidence type="ECO:0000313" key="2">
    <source>
        <dbReference type="Proteomes" id="UP000532746"/>
    </source>
</evidence>
<reference evidence="1 2" key="1">
    <citation type="submission" date="2020-08" db="EMBL/GenBank/DDBJ databases">
        <title>Genomic Encyclopedia of Type Strains, Phase IV (KMG-IV): sequencing the most valuable type-strain genomes for metagenomic binning, comparative biology and taxonomic classification.</title>
        <authorList>
            <person name="Goeker M."/>
        </authorList>
    </citation>
    <scope>NUCLEOTIDE SEQUENCE [LARGE SCALE GENOMIC DNA]</scope>
    <source>
        <strain evidence="1 2">DSM 26718</strain>
    </source>
</reference>
<dbReference type="EMBL" id="JACHGG010000003">
    <property type="protein sequence ID" value="MBB6059791.1"/>
    <property type="molecule type" value="Genomic_DNA"/>
</dbReference>
<organism evidence="1 2">
    <name type="scientific">Hymenobacter luteus</name>
    <dbReference type="NCBI Taxonomy" id="1411122"/>
    <lineage>
        <taxon>Bacteria</taxon>
        <taxon>Pseudomonadati</taxon>
        <taxon>Bacteroidota</taxon>
        <taxon>Cytophagia</taxon>
        <taxon>Cytophagales</taxon>
        <taxon>Hymenobacteraceae</taxon>
        <taxon>Hymenobacter</taxon>
    </lineage>
</organism>
<comment type="caution">
    <text evidence="1">The sequence shown here is derived from an EMBL/GenBank/DDBJ whole genome shotgun (WGS) entry which is preliminary data.</text>
</comment>
<gene>
    <name evidence="1" type="ORF">HNQ93_002651</name>
</gene>
<dbReference type="RefSeq" id="WP_183403774.1">
    <property type="nucleotide sequence ID" value="NZ_JACHGG010000003.1"/>
</dbReference>
<accession>A0A7W9T1C4</accession>
<dbReference type="AlphaFoldDB" id="A0A7W9T1C4"/>